<dbReference type="OrthoDB" id="66546at2759"/>
<organism evidence="1 2">
    <name type="scientific">Armadillidium nasatum</name>
    <dbReference type="NCBI Taxonomy" id="96803"/>
    <lineage>
        <taxon>Eukaryota</taxon>
        <taxon>Metazoa</taxon>
        <taxon>Ecdysozoa</taxon>
        <taxon>Arthropoda</taxon>
        <taxon>Crustacea</taxon>
        <taxon>Multicrustacea</taxon>
        <taxon>Malacostraca</taxon>
        <taxon>Eumalacostraca</taxon>
        <taxon>Peracarida</taxon>
        <taxon>Isopoda</taxon>
        <taxon>Oniscidea</taxon>
        <taxon>Crinocheta</taxon>
        <taxon>Armadillidiidae</taxon>
        <taxon>Armadillidium</taxon>
    </lineage>
</organism>
<protein>
    <submittedName>
        <fullName evidence="1">Uncharacterized protein</fullName>
    </submittedName>
</protein>
<reference evidence="1 2" key="1">
    <citation type="journal article" date="2019" name="PLoS Biol.">
        <title>Sex chromosomes control vertical transmission of feminizing Wolbachia symbionts in an isopod.</title>
        <authorList>
            <person name="Becking T."/>
            <person name="Chebbi M.A."/>
            <person name="Giraud I."/>
            <person name="Moumen B."/>
            <person name="Laverre T."/>
            <person name="Caubet Y."/>
            <person name="Peccoud J."/>
            <person name="Gilbert C."/>
            <person name="Cordaux R."/>
        </authorList>
    </citation>
    <scope>NUCLEOTIDE SEQUENCE [LARGE SCALE GENOMIC DNA]</scope>
    <source>
        <strain evidence="1">ANa2</strain>
        <tissue evidence="1">Whole body excluding digestive tract and cuticle</tissue>
    </source>
</reference>
<evidence type="ECO:0000313" key="2">
    <source>
        <dbReference type="Proteomes" id="UP000326759"/>
    </source>
</evidence>
<dbReference type="Proteomes" id="UP000326759">
    <property type="component" value="Unassembled WGS sequence"/>
</dbReference>
<proteinExistence type="predicted"/>
<feature type="non-terminal residue" evidence="1">
    <location>
        <position position="1"/>
    </location>
</feature>
<dbReference type="EMBL" id="SEYY01018045">
    <property type="protein sequence ID" value="KAB7499511.1"/>
    <property type="molecule type" value="Genomic_DNA"/>
</dbReference>
<keyword evidence="2" id="KW-1185">Reference proteome</keyword>
<accession>A0A5N5SZ67</accession>
<dbReference type="AlphaFoldDB" id="A0A5N5SZ67"/>
<comment type="caution">
    <text evidence="1">The sequence shown here is derived from an EMBL/GenBank/DDBJ whole genome shotgun (WGS) entry which is preliminary data.</text>
</comment>
<evidence type="ECO:0000313" key="1">
    <source>
        <dbReference type="EMBL" id="KAB7499511.1"/>
    </source>
</evidence>
<name>A0A5N5SZ67_9CRUS</name>
<gene>
    <name evidence="1" type="ORF">Anas_12597</name>
</gene>
<sequence>GDVKWSILSLLNELSQHPARDSLTASLTADVDESLDVSSRAETITDWLDDLMEKSFQFPDKDDTLSEWSDDDDTLRQSYCSGIESEATQQRPSKQVQMKEKKPVGEFHLKAPTTPIKEREKRNALLKAVQDSKSWFASSIQKPYWLVNKDEFHASASDNTVSFHAGFQICIELTEYVVMRECIWLLLHPSNGFLFRQEGDKFIVAEPVALTTLGKVYIYIYIYIYI</sequence>